<feature type="compositionally biased region" description="Acidic residues" evidence="5">
    <location>
        <begin position="589"/>
        <end position="601"/>
    </location>
</feature>
<evidence type="ECO:0000256" key="2">
    <source>
        <dbReference type="ARBA" id="ARBA00023125"/>
    </source>
</evidence>
<evidence type="ECO:0000256" key="1">
    <source>
        <dbReference type="ARBA" id="ARBA00004123"/>
    </source>
</evidence>
<gene>
    <name evidence="8" type="ORF">CKAN_00217800</name>
</gene>
<dbReference type="PANTHER" id="PTHR13230:SF5">
    <property type="entry name" value="GENERAL TRANSCRIPTION FACTOR 3C POLYPEPTIDE 5"/>
    <property type="match status" value="1"/>
</dbReference>
<feature type="region of interest" description="Disordered" evidence="5">
    <location>
        <begin position="471"/>
        <end position="498"/>
    </location>
</feature>
<feature type="domain" description="Transcription factor IIIC subunit 5 HTH" evidence="6">
    <location>
        <begin position="207"/>
        <end position="360"/>
    </location>
</feature>
<organism evidence="8 9">
    <name type="scientific">Cinnamomum micranthum f. kanehirae</name>
    <dbReference type="NCBI Taxonomy" id="337451"/>
    <lineage>
        <taxon>Eukaryota</taxon>
        <taxon>Viridiplantae</taxon>
        <taxon>Streptophyta</taxon>
        <taxon>Embryophyta</taxon>
        <taxon>Tracheophyta</taxon>
        <taxon>Spermatophyta</taxon>
        <taxon>Magnoliopsida</taxon>
        <taxon>Magnoliidae</taxon>
        <taxon>Laurales</taxon>
        <taxon>Lauraceae</taxon>
        <taxon>Cinnamomum</taxon>
    </lineage>
</organism>
<feature type="compositionally biased region" description="Acidic residues" evidence="5">
    <location>
        <begin position="511"/>
        <end position="532"/>
    </location>
</feature>
<dbReference type="GO" id="GO:0006384">
    <property type="term" value="P:transcription initiation at RNA polymerase III promoter"/>
    <property type="evidence" value="ECO:0007669"/>
    <property type="project" value="InterPro"/>
</dbReference>
<reference evidence="8 9" key="1">
    <citation type="journal article" date="2019" name="Nat. Plants">
        <title>Stout camphor tree genome fills gaps in understanding of flowering plant genome evolution.</title>
        <authorList>
            <person name="Chaw S.M."/>
            <person name="Liu Y.C."/>
            <person name="Wu Y.W."/>
            <person name="Wang H.Y."/>
            <person name="Lin C.I."/>
            <person name="Wu C.S."/>
            <person name="Ke H.M."/>
            <person name="Chang L.Y."/>
            <person name="Hsu C.Y."/>
            <person name="Yang H.T."/>
            <person name="Sudianto E."/>
            <person name="Hsu M.H."/>
            <person name="Wu K.P."/>
            <person name="Wang L.N."/>
            <person name="Leebens-Mack J.H."/>
            <person name="Tsai I.J."/>
        </authorList>
    </citation>
    <scope>NUCLEOTIDE SEQUENCE [LARGE SCALE GENOMIC DNA]</scope>
    <source>
        <strain evidence="9">cv. Chaw 1501</strain>
        <tissue evidence="8">Young leaves</tissue>
    </source>
</reference>
<dbReference type="InterPro" id="IPR041499">
    <property type="entry name" value="Tfc1/Sfc1_N"/>
</dbReference>
<dbReference type="InterPro" id="IPR042536">
    <property type="entry name" value="TFIIIC_tauA_Sfc1"/>
</dbReference>
<dbReference type="Pfam" id="PF09734">
    <property type="entry name" value="Tau95"/>
    <property type="match status" value="1"/>
</dbReference>
<evidence type="ECO:0000256" key="3">
    <source>
        <dbReference type="ARBA" id="ARBA00023163"/>
    </source>
</evidence>
<keyword evidence="3" id="KW-0804">Transcription</keyword>
<evidence type="ECO:0000256" key="5">
    <source>
        <dbReference type="SAM" id="MobiDB-lite"/>
    </source>
</evidence>
<dbReference type="Pfam" id="PF17682">
    <property type="entry name" value="Tau95_N"/>
    <property type="match status" value="1"/>
</dbReference>
<keyword evidence="2" id="KW-0238">DNA-binding</keyword>
<evidence type="ECO:0000256" key="4">
    <source>
        <dbReference type="ARBA" id="ARBA00023242"/>
    </source>
</evidence>
<evidence type="ECO:0000313" key="9">
    <source>
        <dbReference type="Proteomes" id="UP000283530"/>
    </source>
</evidence>
<dbReference type="GO" id="GO:0001003">
    <property type="term" value="F:RNA polymerase III type 2 promoter sequence-specific DNA binding"/>
    <property type="evidence" value="ECO:0007669"/>
    <property type="project" value="TreeGrafter"/>
</dbReference>
<dbReference type="GO" id="GO:0000127">
    <property type="term" value="C:transcription factor TFIIIC complex"/>
    <property type="evidence" value="ECO:0007669"/>
    <property type="project" value="InterPro"/>
</dbReference>
<evidence type="ECO:0000259" key="6">
    <source>
        <dbReference type="Pfam" id="PF09734"/>
    </source>
</evidence>
<dbReference type="Gene3D" id="3.30.200.160">
    <property type="entry name" value="TFIIIC, subcomplex tauA, subunit Sfc1, barrel domain"/>
    <property type="match status" value="1"/>
</dbReference>
<evidence type="ECO:0000259" key="7">
    <source>
        <dbReference type="Pfam" id="PF17682"/>
    </source>
</evidence>
<name>A0A443N5U5_9MAGN</name>
<dbReference type="GO" id="GO:0001002">
    <property type="term" value="F:RNA polymerase III type 1 promoter sequence-specific DNA binding"/>
    <property type="evidence" value="ECO:0007669"/>
    <property type="project" value="TreeGrafter"/>
</dbReference>
<dbReference type="Proteomes" id="UP000283530">
    <property type="component" value="Unassembled WGS sequence"/>
</dbReference>
<protein>
    <submittedName>
        <fullName evidence="8">Transcription factor IIIC</fullName>
    </submittedName>
</protein>
<feature type="region of interest" description="Disordered" evidence="5">
    <location>
        <begin position="511"/>
        <end position="537"/>
    </location>
</feature>
<dbReference type="InterPro" id="IPR040454">
    <property type="entry name" value="TF_IIIC_Tfc1/Sfc1"/>
</dbReference>
<evidence type="ECO:0000313" key="8">
    <source>
        <dbReference type="EMBL" id="RWR73871.1"/>
    </source>
</evidence>
<dbReference type="GO" id="GO:0005634">
    <property type="term" value="C:nucleus"/>
    <property type="evidence" value="ECO:0007669"/>
    <property type="project" value="UniProtKB-SubCell"/>
</dbReference>
<feature type="domain" description="Transcription factor IIIC subunit Tfc1/Sfc1 triple barrel" evidence="7">
    <location>
        <begin position="20"/>
        <end position="169"/>
    </location>
</feature>
<proteinExistence type="predicted"/>
<keyword evidence="9" id="KW-1185">Reference proteome</keyword>
<dbReference type="InterPro" id="IPR019136">
    <property type="entry name" value="TF_IIIC_su-5_HTH"/>
</dbReference>
<dbReference type="OrthoDB" id="5598268at2759"/>
<feature type="region of interest" description="Disordered" evidence="5">
    <location>
        <begin position="90"/>
        <end position="110"/>
    </location>
</feature>
<dbReference type="PANTHER" id="PTHR13230">
    <property type="entry name" value="GENERAL TRANSCRIPTION FACTOR IIIC, POLYPEPTIDE 5"/>
    <property type="match status" value="1"/>
</dbReference>
<dbReference type="STRING" id="337451.A0A443N5U5"/>
<dbReference type="EMBL" id="QPKB01000001">
    <property type="protein sequence ID" value="RWR73871.1"/>
    <property type="molecule type" value="Genomic_DNA"/>
</dbReference>
<sequence length="601" mass="68575">MGLITEGRISGFLPDLEAFSVHYPGYPSSTSRAIETLGGTEGILKTRSSKSNYLELHFRPEDPYSHPAFGELRQCSSLLLKISKKKDAVASENRQTPLSPEIPNLESVPGISESGVEGQQLISESDLSIVSEGNNSKILEEESPVRLCAAIVARVPQAYYFEGMVDYQHVLAVHADVARKRKRQWTEVETHFEKGGLMDIDQEDLMFLVPPLFTSKDMPENLVLNPSVSLNSKLKQQAVVRQHWEMNIEPCLAIDFNIEDILIVPKKINWEDNIPQASPQWARQMAISKLFEVRPIWPRYSVHQRLIDDGVMVSDDQMKRLLFRMGYYFSTGPFGRFWIRKGYDPRKDPESRIYQRVDFRLPPCLRSYGDTEGSNYAWKDICQFRAFPSKSFISLQFFELDDDYIQEEIRKPLHQLTFTRSTGWFSGDLFRTLMLRVSMRFLSIFPRSGAEALLQSVSERFEKCKSTQQSLRRNLKSNEKENQHVGTGSNSHDSEVHQTSHIDMEAIGDDDDEVEDDEDEEQFNEYQGEGDDGFPLQPCSYPIGENINQDYLQQIFGILPFPKDGTSGANNSIAQDADASDGEYQIYEQDSDDYYDDGGGT</sequence>
<keyword evidence="4" id="KW-0539">Nucleus</keyword>
<dbReference type="AlphaFoldDB" id="A0A443N5U5"/>
<comment type="caution">
    <text evidence="8">The sequence shown here is derived from an EMBL/GenBank/DDBJ whole genome shotgun (WGS) entry which is preliminary data.</text>
</comment>
<comment type="subcellular location">
    <subcellularLocation>
        <location evidence="1">Nucleus</location>
    </subcellularLocation>
</comment>
<feature type="region of interest" description="Disordered" evidence="5">
    <location>
        <begin position="562"/>
        <end position="601"/>
    </location>
</feature>
<accession>A0A443N5U5</accession>